<evidence type="ECO:0000313" key="5">
    <source>
        <dbReference type="EMBL" id="SFV29260.1"/>
    </source>
</evidence>
<evidence type="ECO:0000313" key="6">
    <source>
        <dbReference type="Proteomes" id="UP000199537"/>
    </source>
</evidence>
<dbReference type="AlphaFoldDB" id="A0A1I7N3N9"/>
<feature type="active site" description="Schiff-base intermediate with substrate" evidence="3">
    <location>
        <position position="201"/>
    </location>
</feature>
<dbReference type="GO" id="GO:0008840">
    <property type="term" value="F:4-hydroxy-tetrahydrodipicolinate synthase activity"/>
    <property type="evidence" value="ECO:0007669"/>
    <property type="project" value="TreeGrafter"/>
</dbReference>
<dbReference type="STRING" id="1393122.SAMN05660895_0514"/>
<sequence length="351" mass="39657">MSKNRQYQYCTKDGQFSEKFAPYSLLILFQRLNHFTIMQFEWKGVFPAITTQFTADDQLDLQMFEKNLYAQLEAGIHGVILGGTLGESSTLTREEKEILIRFTKEKVAGRIPVILNIAEGATKAAVNEAQWAEQLGVDGLMLLPPMRYKADDRETVQFFSTVARSVSLPILIYNNPVDYRIMVTPDMFAQLTDCANIQAVKDSTRDVSNVTRMINRFGNRYRILCGVDPIAMESLLMGASGWVGGLVNAFPRETVLLYHLVQSRQIDKALQVHRWFLPLLELDLSPKLVQYIKLAASITGIGAEYVRPPRLPLVGEERQQILSLIQKAMTAEPAWMRDLQVLQETAAALHS</sequence>
<dbReference type="SMART" id="SM01130">
    <property type="entry name" value="DHDPS"/>
    <property type="match status" value="1"/>
</dbReference>
<dbReference type="InterPro" id="IPR002220">
    <property type="entry name" value="DapA-like"/>
</dbReference>
<dbReference type="Proteomes" id="UP000199537">
    <property type="component" value="Unassembled WGS sequence"/>
</dbReference>
<protein>
    <submittedName>
        <fullName evidence="5">4-hydroxy-tetrahydrodipicolinate synthase</fullName>
    </submittedName>
</protein>
<evidence type="ECO:0000256" key="3">
    <source>
        <dbReference type="PIRSR" id="PIRSR001365-1"/>
    </source>
</evidence>
<evidence type="ECO:0000256" key="1">
    <source>
        <dbReference type="ARBA" id="ARBA00023239"/>
    </source>
</evidence>
<dbReference type="PANTHER" id="PTHR12128">
    <property type="entry name" value="DIHYDRODIPICOLINATE SYNTHASE"/>
    <property type="match status" value="1"/>
</dbReference>
<gene>
    <name evidence="5" type="ORF">SAMN05660895_0514</name>
</gene>
<dbReference type="SUPFAM" id="SSF51569">
    <property type="entry name" value="Aldolase"/>
    <property type="match status" value="1"/>
</dbReference>
<keyword evidence="6" id="KW-1185">Reference proteome</keyword>
<accession>A0A1I7N3N9</accession>
<comment type="similarity">
    <text evidence="2">Belongs to the DapA family.</text>
</comment>
<dbReference type="InterPro" id="IPR013785">
    <property type="entry name" value="Aldolase_TIM"/>
</dbReference>
<feature type="binding site" evidence="4">
    <location>
        <position position="243"/>
    </location>
    <ligand>
        <name>pyruvate</name>
        <dbReference type="ChEBI" id="CHEBI:15361"/>
    </ligand>
</feature>
<dbReference type="PRINTS" id="PR00146">
    <property type="entry name" value="DHPICSNTHASE"/>
</dbReference>
<evidence type="ECO:0000256" key="2">
    <source>
        <dbReference type="PIRNR" id="PIRNR001365"/>
    </source>
</evidence>
<dbReference type="Gene3D" id="3.20.20.70">
    <property type="entry name" value="Aldolase class I"/>
    <property type="match status" value="1"/>
</dbReference>
<dbReference type="PIRSF" id="PIRSF001365">
    <property type="entry name" value="DHDPS"/>
    <property type="match status" value="1"/>
</dbReference>
<proteinExistence type="inferred from homology"/>
<reference evidence="6" key="1">
    <citation type="submission" date="2016-10" db="EMBL/GenBank/DDBJ databases">
        <authorList>
            <person name="Varghese N."/>
            <person name="Submissions S."/>
        </authorList>
    </citation>
    <scope>NUCLEOTIDE SEQUENCE [LARGE SCALE GENOMIC DNA]</scope>
    <source>
        <strain evidence="6">DSM 14807</strain>
    </source>
</reference>
<dbReference type="CDD" id="cd00408">
    <property type="entry name" value="DHDPS-like"/>
    <property type="match status" value="1"/>
</dbReference>
<dbReference type="PANTHER" id="PTHR12128:SF72">
    <property type="entry name" value="DIHYDRODIPICOLINATE SYNTHASE"/>
    <property type="match status" value="1"/>
</dbReference>
<dbReference type="EMBL" id="FPCJ01000001">
    <property type="protein sequence ID" value="SFV29260.1"/>
    <property type="molecule type" value="Genomic_DNA"/>
</dbReference>
<feature type="active site" description="Proton donor/acceptor" evidence="3">
    <location>
        <position position="173"/>
    </location>
</feature>
<name>A0A1I7N3N9_9BACT</name>
<organism evidence="5 6">
    <name type="scientific">Thermoflavifilum thermophilum</name>
    <dbReference type="NCBI Taxonomy" id="1393122"/>
    <lineage>
        <taxon>Bacteria</taxon>
        <taxon>Pseudomonadati</taxon>
        <taxon>Bacteroidota</taxon>
        <taxon>Chitinophagia</taxon>
        <taxon>Chitinophagales</taxon>
        <taxon>Chitinophagaceae</taxon>
        <taxon>Thermoflavifilum</taxon>
    </lineage>
</organism>
<dbReference type="Pfam" id="PF00701">
    <property type="entry name" value="DHDPS"/>
    <property type="match status" value="1"/>
</dbReference>
<evidence type="ECO:0000256" key="4">
    <source>
        <dbReference type="PIRSR" id="PIRSR001365-2"/>
    </source>
</evidence>
<keyword evidence="1 2" id="KW-0456">Lyase</keyword>